<keyword evidence="2" id="KW-1003">Cell membrane</keyword>
<gene>
    <name evidence="9" type="ORF">PO878_14475</name>
</gene>
<dbReference type="InterPro" id="IPR004869">
    <property type="entry name" value="MMPL_dom"/>
</dbReference>
<feature type="compositionally biased region" description="Basic and acidic residues" evidence="6">
    <location>
        <begin position="863"/>
        <end position="874"/>
    </location>
</feature>
<feature type="domain" description="SSD" evidence="8">
    <location>
        <begin position="320"/>
        <end position="441"/>
    </location>
</feature>
<evidence type="ECO:0000256" key="3">
    <source>
        <dbReference type="ARBA" id="ARBA00022692"/>
    </source>
</evidence>
<keyword evidence="4 7" id="KW-1133">Transmembrane helix</keyword>
<feature type="transmembrane region" description="Helical" evidence="7">
    <location>
        <begin position="820"/>
        <end position="846"/>
    </location>
</feature>
<feature type="transmembrane region" description="Helical" evidence="7">
    <location>
        <begin position="720"/>
        <end position="742"/>
    </location>
</feature>
<dbReference type="Pfam" id="PF03176">
    <property type="entry name" value="MMPL"/>
    <property type="match status" value="2"/>
</dbReference>
<dbReference type="PANTHER" id="PTHR33406:SF13">
    <property type="entry name" value="MEMBRANE PROTEIN YDFJ"/>
    <property type="match status" value="1"/>
</dbReference>
<organism evidence="9 10">
    <name type="scientific">Iamia majanohamensis</name>
    <dbReference type="NCBI Taxonomy" id="467976"/>
    <lineage>
        <taxon>Bacteria</taxon>
        <taxon>Bacillati</taxon>
        <taxon>Actinomycetota</taxon>
        <taxon>Acidimicrobiia</taxon>
        <taxon>Acidimicrobiales</taxon>
        <taxon>Iamiaceae</taxon>
        <taxon>Iamia</taxon>
    </lineage>
</organism>
<dbReference type="SUPFAM" id="SSF82866">
    <property type="entry name" value="Multidrug efflux transporter AcrB transmembrane domain"/>
    <property type="match status" value="2"/>
</dbReference>
<dbReference type="Proteomes" id="UP001216390">
    <property type="component" value="Chromosome"/>
</dbReference>
<proteinExistence type="predicted"/>
<comment type="subcellular location">
    <subcellularLocation>
        <location evidence="1">Cell membrane</location>
        <topology evidence="1">Multi-pass membrane protein</topology>
    </subcellularLocation>
</comment>
<evidence type="ECO:0000313" key="10">
    <source>
        <dbReference type="Proteomes" id="UP001216390"/>
    </source>
</evidence>
<feature type="transmembrane region" description="Helical" evidence="7">
    <location>
        <begin position="461"/>
        <end position="490"/>
    </location>
</feature>
<feature type="transmembrane region" description="Helical" evidence="7">
    <location>
        <begin position="754"/>
        <end position="771"/>
    </location>
</feature>
<dbReference type="RefSeq" id="WP_272735234.1">
    <property type="nucleotide sequence ID" value="NZ_CP116942.1"/>
</dbReference>
<feature type="transmembrane region" description="Helical" evidence="7">
    <location>
        <begin position="419"/>
        <end position="440"/>
    </location>
</feature>
<evidence type="ECO:0000256" key="5">
    <source>
        <dbReference type="ARBA" id="ARBA00023136"/>
    </source>
</evidence>
<dbReference type="KEGG" id="ima:PO878_14475"/>
<evidence type="ECO:0000256" key="2">
    <source>
        <dbReference type="ARBA" id="ARBA00022475"/>
    </source>
</evidence>
<dbReference type="AlphaFoldDB" id="A0AAF0BSS2"/>
<name>A0AAF0BSS2_9ACTN</name>
<dbReference type="InterPro" id="IPR050545">
    <property type="entry name" value="Mycobact_MmpL"/>
</dbReference>
<dbReference type="GO" id="GO:0005886">
    <property type="term" value="C:plasma membrane"/>
    <property type="evidence" value="ECO:0007669"/>
    <property type="project" value="UniProtKB-SubCell"/>
</dbReference>
<dbReference type="InterPro" id="IPR000731">
    <property type="entry name" value="SSD"/>
</dbReference>
<feature type="transmembrane region" description="Helical" evidence="7">
    <location>
        <begin position="291"/>
        <end position="310"/>
    </location>
</feature>
<dbReference type="EMBL" id="CP116942">
    <property type="protein sequence ID" value="WCO65707.1"/>
    <property type="molecule type" value="Genomic_DNA"/>
</dbReference>
<keyword evidence="5 7" id="KW-0472">Membrane</keyword>
<accession>A0AAF0BSS2</accession>
<sequence length="896" mass="94624">MKRFWSRLAVELGRRAGLVAAVGLILTGILGFGVTRLDFATSQDSYLNTDDQVYIDNVAYQDLFGGQAMLSVLVTEEGTDVADLMASTENQAVFADIADQIGGSGDTEGVPNVEAVVTPLTALQLSDTLIQRTPTGEAAADPTQSIAGGALAFAAGLGGEGPPELQEEAGTPEAEARTQDTLATAERLGAIPVEQRTFDNPDWIEFLLRDNQGEIRKALRPFFPDEETAQVVTRLGGNLDIEDEGAAAEAVTDIVDEATIGDDAPMEGLSASTTVGAPTLLSDINDYLKGGLLSLGAIAVGVMVIVLLLLFQVRWRLLPLAVILIGVTWAFGLAGYIGIPLSLVTISGLPVMLGVGIDYAIQMHARIEEEVIIDRVAHPIQESARKLGPALLVVTFDAVLAFVALKFARVPMIRDFGDLLIVGIIVICFTSIILPIALLGMREFRSPTKGRDFRSGALGKLTVFLGSLPKWTAVPFALISGLIFVGGVVVEGDIEIKADPIEWVNQDSETVQKIDAVQAQTGSSSDLGVYVQSDDVFEQSTVTYVHTLAGCALGSFPDEGDSPYTKANCQEDYIPEQFVEVDGEEQKALLTASSIVTTMSYILEIPGATPLPPRAADVQAAWEQAPPAIQAFTATEDGENLNLLFRTGYSSLSDGEEVVTAIRTDANPPEGTTAVPSGLAVVGVGLLENIESNRAQLTYYAIAFVGIFLMIRLRSLIRSVLSLVPVLIATGLASLVAFGLGLELSPMTAVGGPLVVAICTEFTSLILLRFVEERERGFAPQGAADVAAARTGRAFIVSALTGVVGVGVIATSSLPLLRDFGLIVALNVVVALLSALVILPPMLVWADQEGREWVSRRLVSEEDLARSRGGKGLDADVPEGGDPSGPGTDRTPAGQT</sequence>
<feature type="transmembrane region" description="Helical" evidence="7">
    <location>
        <begin position="317"/>
        <end position="337"/>
    </location>
</feature>
<feature type="transmembrane region" description="Helical" evidence="7">
    <location>
        <begin position="387"/>
        <end position="407"/>
    </location>
</feature>
<evidence type="ECO:0000256" key="1">
    <source>
        <dbReference type="ARBA" id="ARBA00004651"/>
    </source>
</evidence>
<evidence type="ECO:0000259" key="8">
    <source>
        <dbReference type="PROSITE" id="PS50156"/>
    </source>
</evidence>
<evidence type="ECO:0000256" key="4">
    <source>
        <dbReference type="ARBA" id="ARBA00022989"/>
    </source>
</evidence>
<feature type="transmembrane region" description="Helical" evidence="7">
    <location>
        <begin position="792"/>
        <end position="814"/>
    </location>
</feature>
<reference evidence="9" key="1">
    <citation type="submission" date="2023-01" db="EMBL/GenBank/DDBJ databases">
        <title>The diversity of Class Acidimicrobiia in South China Sea sediment environments and the proposal of Iamia marina sp. nov., a novel species of the genus Iamia.</title>
        <authorList>
            <person name="He Y."/>
            <person name="Tian X."/>
        </authorList>
    </citation>
    <scope>NUCLEOTIDE SEQUENCE</scope>
    <source>
        <strain evidence="9">DSM 19957</strain>
    </source>
</reference>
<dbReference type="PROSITE" id="PS50156">
    <property type="entry name" value="SSD"/>
    <property type="match status" value="2"/>
</dbReference>
<feature type="region of interest" description="Disordered" evidence="6">
    <location>
        <begin position="863"/>
        <end position="896"/>
    </location>
</feature>
<evidence type="ECO:0000256" key="6">
    <source>
        <dbReference type="SAM" id="MobiDB-lite"/>
    </source>
</evidence>
<dbReference type="Gene3D" id="1.20.1640.10">
    <property type="entry name" value="Multidrug efflux transporter AcrB transmembrane domain"/>
    <property type="match status" value="2"/>
</dbReference>
<keyword evidence="3 7" id="KW-0812">Transmembrane</keyword>
<evidence type="ECO:0000313" key="9">
    <source>
        <dbReference type="EMBL" id="WCO65707.1"/>
    </source>
</evidence>
<dbReference type="PANTHER" id="PTHR33406">
    <property type="entry name" value="MEMBRANE PROTEIN MJ1562-RELATED"/>
    <property type="match status" value="1"/>
</dbReference>
<evidence type="ECO:0000256" key="7">
    <source>
        <dbReference type="SAM" id="Phobius"/>
    </source>
</evidence>
<protein>
    <submittedName>
        <fullName evidence="9">MMPL family transporter</fullName>
    </submittedName>
</protein>
<keyword evidence="10" id="KW-1185">Reference proteome</keyword>
<feature type="domain" description="SSD" evidence="8">
    <location>
        <begin position="719"/>
        <end position="845"/>
    </location>
</feature>